<keyword evidence="8" id="KW-1185">Reference proteome</keyword>
<keyword evidence="3" id="KW-0238">DNA-binding</keyword>
<dbReference type="OrthoDB" id="5226580at2759"/>
<dbReference type="RefSeq" id="XP_018060696.1">
    <property type="nucleotide sequence ID" value="XM_018207347.1"/>
</dbReference>
<dbReference type="GO" id="GO:0005634">
    <property type="term" value="C:nucleus"/>
    <property type="evidence" value="ECO:0007669"/>
    <property type="project" value="UniProtKB-SubCell"/>
</dbReference>
<dbReference type="GO" id="GO:0000981">
    <property type="term" value="F:DNA-binding transcription factor activity, RNA polymerase II-specific"/>
    <property type="evidence" value="ECO:0007669"/>
    <property type="project" value="InterPro"/>
</dbReference>
<dbReference type="CDD" id="cd00067">
    <property type="entry name" value="GAL4"/>
    <property type="match status" value="1"/>
</dbReference>
<dbReference type="EMBL" id="KQ947448">
    <property type="protein sequence ID" value="KUJ06341.1"/>
    <property type="molecule type" value="Genomic_DNA"/>
</dbReference>
<comment type="subcellular location">
    <subcellularLocation>
        <location evidence="1">Nucleus</location>
    </subcellularLocation>
</comment>
<dbReference type="InParanoid" id="A0A132B208"/>
<dbReference type="KEGG" id="psco:LY89DRAFT_413077"/>
<dbReference type="PANTHER" id="PTHR31845:SF10">
    <property type="entry name" value="ZN(II)2CYS6 TRANSCRIPTION FACTOR (EUROFUNG)"/>
    <property type="match status" value="1"/>
</dbReference>
<evidence type="ECO:0000256" key="3">
    <source>
        <dbReference type="ARBA" id="ARBA00023125"/>
    </source>
</evidence>
<evidence type="ECO:0000256" key="5">
    <source>
        <dbReference type="ARBA" id="ARBA00023242"/>
    </source>
</evidence>
<organism evidence="7 8">
    <name type="scientific">Mollisia scopiformis</name>
    <name type="common">Conifer needle endophyte fungus</name>
    <name type="synonym">Phialocephala scopiformis</name>
    <dbReference type="NCBI Taxonomy" id="149040"/>
    <lineage>
        <taxon>Eukaryota</taxon>
        <taxon>Fungi</taxon>
        <taxon>Dikarya</taxon>
        <taxon>Ascomycota</taxon>
        <taxon>Pezizomycotina</taxon>
        <taxon>Leotiomycetes</taxon>
        <taxon>Helotiales</taxon>
        <taxon>Mollisiaceae</taxon>
        <taxon>Mollisia</taxon>
    </lineage>
</organism>
<reference evidence="7 8" key="1">
    <citation type="submission" date="2015-10" db="EMBL/GenBank/DDBJ databases">
        <title>Full genome of DAOMC 229536 Phialocephala scopiformis, a fungal endophyte of spruce producing the potent anti-insectan compound rugulosin.</title>
        <authorList>
            <consortium name="DOE Joint Genome Institute"/>
            <person name="Walker A.K."/>
            <person name="Frasz S.L."/>
            <person name="Seifert K.A."/>
            <person name="Miller J.D."/>
            <person name="Mondo S.J."/>
            <person name="Labutti K."/>
            <person name="Lipzen A."/>
            <person name="Dockter R."/>
            <person name="Kennedy M."/>
            <person name="Grigoriev I.V."/>
            <person name="Spatafora J.W."/>
        </authorList>
    </citation>
    <scope>NUCLEOTIDE SEQUENCE [LARGE SCALE GENOMIC DNA]</scope>
    <source>
        <strain evidence="7 8">CBS 120377</strain>
    </source>
</reference>
<feature type="region of interest" description="Disordered" evidence="6">
    <location>
        <begin position="101"/>
        <end position="125"/>
    </location>
</feature>
<name>A0A132B208_MOLSC</name>
<evidence type="ECO:0000313" key="8">
    <source>
        <dbReference type="Proteomes" id="UP000070700"/>
    </source>
</evidence>
<dbReference type="PANTHER" id="PTHR31845">
    <property type="entry name" value="FINGER DOMAIN PROTEIN, PUTATIVE-RELATED"/>
    <property type="match status" value="1"/>
</dbReference>
<dbReference type="InterPro" id="IPR001138">
    <property type="entry name" value="Zn2Cys6_DnaBD"/>
</dbReference>
<dbReference type="Proteomes" id="UP000070700">
    <property type="component" value="Unassembled WGS sequence"/>
</dbReference>
<dbReference type="Gene3D" id="4.10.240.10">
    <property type="entry name" value="Zn(2)-C6 fungal-type DNA-binding domain"/>
    <property type="match status" value="1"/>
</dbReference>
<evidence type="ECO:0000256" key="1">
    <source>
        <dbReference type="ARBA" id="ARBA00004123"/>
    </source>
</evidence>
<evidence type="ECO:0000313" key="7">
    <source>
        <dbReference type="EMBL" id="KUJ06341.1"/>
    </source>
</evidence>
<sequence length="628" mass="70855">MSAHHVGNEVSDSTNSSSLRKEGLRACGTCVKAKVKCVPNAERGRCQRCHRLDKPCHPSTSSSRKRPQSAQVAQLEKKLDSLVNLLTTPKDNVVPVFSSSDFPMVGQQRHDTSQDTDEELALGPGQSSQPVFQACASNTSHPSDDWDSEIDPFDFGLERQECAFLLLEFRTQMSPQFPFVVISPDATSESLLREKPMLWKAVMTAASYHKPIRQEAMGWKLMEDFSTRLLMKAEKSLDLLQALLVHLAWYHYHSAANPQATNLLFLAKSLLINLGYHRSRTSRDRPKLNLNLDGSEGLSIDEPNDKTSTLSRSLEEWRALAGCFFLSAMTTSSCRRMDPLLYTPHLEAVCKTLTEMCEYESDRMIMPLISIQNVVLKMSSSLQELDVSKSLSAIPIRMYMTALQNELNTIKSTMPTSQVGSATLLSCFQVAEISLYEVGLYRAFWQESDKDHRLKTLFACLIAIRTYFDTHFSPGVRVPASFPYFMWIHNGYALLMGAKLCFSKAGGWDLSYARSVVDYNTVVNHITQKLEAILRLRTPHGKSEIFTRYIKQLQCKQMRRLVSSTASFEQQRPANISPAPLNDTPAAGYSLENHFASDIAQSFHDPMFMDDNFWQGLLDEDNDWMMLG</sequence>
<dbReference type="GO" id="GO:0000976">
    <property type="term" value="F:transcription cis-regulatory region binding"/>
    <property type="evidence" value="ECO:0007669"/>
    <property type="project" value="TreeGrafter"/>
</dbReference>
<keyword evidence="5" id="KW-0539">Nucleus</keyword>
<dbReference type="GO" id="GO:0008270">
    <property type="term" value="F:zinc ion binding"/>
    <property type="evidence" value="ECO:0007669"/>
    <property type="project" value="InterPro"/>
</dbReference>
<dbReference type="SUPFAM" id="SSF57701">
    <property type="entry name" value="Zn2/Cys6 DNA-binding domain"/>
    <property type="match status" value="1"/>
</dbReference>
<keyword evidence="2" id="KW-0805">Transcription regulation</keyword>
<evidence type="ECO:0000256" key="6">
    <source>
        <dbReference type="SAM" id="MobiDB-lite"/>
    </source>
</evidence>
<evidence type="ECO:0000256" key="2">
    <source>
        <dbReference type="ARBA" id="ARBA00023015"/>
    </source>
</evidence>
<dbReference type="GeneID" id="28817073"/>
<evidence type="ECO:0008006" key="9">
    <source>
        <dbReference type="Google" id="ProtNLM"/>
    </source>
</evidence>
<accession>A0A132B208</accession>
<dbReference type="STRING" id="149040.A0A132B208"/>
<keyword evidence="4" id="KW-0804">Transcription</keyword>
<dbReference type="AlphaFoldDB" id="A0A132B208"/>
<dbReference type="InterPro" id="IPR036864">
    <property type="entry name" value="Zn2-C6_fun-type_DNA-bd_sf"/>
</dbReference>
<protein>
    <recommendedName>
        <fullName evidence="9">Zn(2)-C6 fungal-type domain-containing protein</fullName>
    </recommendedName>
</protein>
<proteinExistence type="predicted"/>
<gene>
    <name evidence="7" type="ORF">LY89DRAFT_413077</name>
</gene>
<evidence type="ECO:0000256" key="4">
    <source>
        <dbReference type="ARBA" id="ARBA00023163"/>
    </source>
</evidence>
<dbReference type="InterPro" id="IPR051089">
    <property type="entry name" value="prtT"/>
</dbReference>